<evidence type="ECO:0000256" key="1">
    <source>
        <dbReference type="ARBA" id="ARBA00004651"/>
    </source>
</evidence>
<dbReference type="Pfam" id="PF06750">
    <property type="entry name" value="A24_N_bact"/>
    <property type="match status" value="1"/>
</dbReference>
<evidence type="ECO:0000259" key="8">
    <source>
        <dbReference type="Pfam" id="PF01478"/>
    </source>
</evidence>
<feature type="domain" description="Prepilin peptidase A24 N-terminal" evidence="9">
    <location>
        <begin position="11"/>
        <end position="91"/>
    </location>
</feature>
<evidence type="ECO:0000256" key="4">
    <source>
        <dbReference type="ARBA" id="ARBA00022692"/>
    </source>
</evidence>
<protein>
    <submittedName>
        <fullName evidence="10">Prepilin peptidase</fullName>
    </submittedName>
</protein>
<dbReference type="InterPro" id="IPR000045">
    <property type="entry name" value="Prepilin_IV_endopep_pep"/>
</dbReference>
<feature type="domain" description="Prepilin type IV endopeptidase peptidase" evidence="8">
    <location>
        <begin position="103"/>
        <end position="207"/>
    </location>
</feature>
<keyword evidence="3" id="KW-1003">Cell membrane</keyword>
<gene>
    <name evidence="10" type="ORF">NK125_05720</name>
</gene>
<feature type="transmembrane region" description="Helical" evidence="7">
    <location>
        <begin position="124"/>
        <end position="144"/>
    </location>
</feature>
<dbReference type="Gene3D" id="1.20.120.1220">
    <property type="match status" value="1"/>
</dbReference>
<dbReference type="Pfam" id="PF01478">
    <property type="entry name" value="Peptidase_A24"/>
    <property type="match status" value="1"/>
</dbReference>
<evidence type="ECO:0000313" key="11">
    <source>
        <dbReference type="Proteomes" id="UP001523566"/>
    </source>
</evidence>
<feature type="transmembrane region" description="Helical" evidence="7">
    <location>
        <begin position="75"/>
        <end position="93"/>
    </location>
</feature>
<dbReference type="EMBL" id="JAMZFW010000006">
    <property type="protein sequence ID" value="MCP1101914.1"/>
    <property type="molecule type" value="Genomic_DNA"/>
</dbReference>
<dbReference type="InterPro" id="IPR050882">
    <property type="entry name" value="Prepilin_peptidase/N-MTase"/>
</dbReference>
<evidence type="ECO:0000256" key="7">
    <source>
        <dbReference type="SAM" id="Phobius"/>
    </source>
</evidence>
<dbReference type="PANTHER" id="PTHR30487:SF0">
    <property type="entry name" value="PREPILIN LEADER PEPTIDASE_N-METHYLTRANSFERASE-RELATED"/>
    <property type="match status" value="1"/>
</dbReference>
<evidence type="ECO:0000256" key="5">
    <source>
        <dbReference type="ARBA" id="ARBA00022989"/>
    </source>
</evidence>
<dbReference type="Proteomes" id="UP001523566">
    <property type="component" value="Unassembled WGS sequence"/>
</dbReference>
<evidence type="ECO:0000259" key="9">
    <source>
        <dbReference type="Pfam" id="PF06750"/>
    </source>
</evidence>
<evidence type="ECO:0000256" key="3">
    <source>
        <dbReference type="ARBA" id="ARBA00022475"/>
    </source>
</evidence>
<feature type="transmembrane region" description="Helical" evidence="7">
    <location>
        <begin position="99"/>
        <end position="117"/>
    </location>
</feature>
<feature type="transmembrane region" description="Helical" evidence="7">
    <location>
        <begin position="192"/>
        <end position="211"/>
    </location>
</feature>
<keyword evidence="11" id="KW-1185">Reference proteome</keyword>
<feature type="transmembrane region" description="Helical" evidence="7">
    <location>
        <begin position="223"/>
        <end position="246"/>
    </location>
</feature>
<proteinExistence type="inferred from homology"/>
<feature type="transmembrane region" description="Helical" evidence="7">
    <location>
        <begin position="150"/>
        <end position="171"/>
    </location>
</feature>
<dbReference type="PANTHER" id="PTHR30487">
    <property type="entry name" value="TYPE 4 PREPILIN-LIKE PROTEINS LEADER PEPTIDE-PROCESSING ENZYME"/>
    <property type="match status" value="1"/>
</dbReference>
<reference evidence="10 11" key="1">
    <citation type="journal article" date="2022" name="Genome Biol. Evol.">
        <title>Host diet, physiology and behaviors set the stage for Lachnospiraceae cladogenesis.</title>
        <authorList>
            <person name="Vera-Ponce De Leon A."/>
            <person name="Schneider M."/>
            <person name="Jahnes B.C."/>
            <person name="Sadowski V."/>
            <person name="Camuy-Velez L.A."/>
            <person name="Duan J."/>
            <person name="Sabree Z.L."/>
        </authorList>
    </citation>
    <scope>NUCLEOTIDE SEQUENCE [LARGE SCALE GENOMIC DNA]</scope>
    <source>
        <strain evidence="10 11">PAL113</strain>
    </source>
</reference>
<name>A0ABT1E7W5_9FIRM</name>
<comment type="caution">
    <text evidence="10">The sequence shown here is derived from an EMBL/GenBank/DDBJ whole genome shotgun (WGS) entry which is preliminary data.</text>
</comment>
<keyword evidence="6 7" id="KW-0472">Membrane</keyword>
<evidence type="ECO:0000256" key="2">
    <source>
        <dbReference type="ARBA" id="ARBA00005801"/>
    </source>
</evidence>
<comment type="similarity">
    <text evidence="2">Belongs to the peptidase A24 family.</text>
</comment>
<keyword evidence="5 7" id="KW-1133">Transmembrane helix</keyword>
<evidence type="ECO:0000313" key="10">
    <source>
        <dbReference type="EMBL" id="MCP1101914.1"/>
    </source>
</evidence>
<feature type="transmembrane region" description="Helical" evidence="7">
    <location>
        <begin position="6"/>
        <end position="26"/>
    </location>
</feature>
<dbReference type="InterPro" id="IPR010627">
    <property type="entry name" value="Prepilin_pept_A24_N"/>
</dbReference>
<dbReference type="RefSeq" id="WP_262065703.1">
    <property type="nucleotide sequence ID" value="NZ_JAMXOD010000006.1"/>
</dbReference>
<organism evidence="10 11">
    <name type="scientific">Aequitasia blattaphilus</name>
    <dbReference type="NCBI Taxonomy" id="2949332"/>
    <lineage>
        <taxon>Bacteria</taxon>
        <taxon>Bacillati</taxon>
        <taxon>Bacillota</taxon>
        <taxon>Clostridia</taxon>
        <taxon>Lachnospirales</taxon>
        <taxon>Lachnospiraceae</taxon>
        <taxon>Aequitasia</taxon>
    </lineage>
</organism>
<keyword evidence="4 7" id="KW-0812">Transmembrane</keyword>
<comment type="subcellular location">
    <subcellularLocation>
        <location evidence="1">Cell membrane</location>
        <topology evidence="1">Multi-pass membrane protein</topology>
    </subcellularLocation>
</comment>
<sequence length="251" mass="28287">MAIIYLLIFMMGASVFSFLNVLIYRVPRKMNYVSGRSMCPSCEHELNFLDMVPVFGWIFLGGKCRYCKEKISSRYMLIEALGGGFSVYFFYLYKWSIQTLFVFVLFALLTLIAFVDIDTMEIPNGFVVFGLLLSLVSWVLFPGLMWYERIIGIFSAALILLIITLIVPGAFGGGDIKMMAAFGILLGWKMSLLALFLAVLMGGIYGIVLLIRKKVNRKDHFAFGPFLCIGVGAAFLWGGEILRVYLSIWSL</sequence>
<accession>A0ABT1E7W5</accession>
<evidence type="ECO:0000256" key="6">
    <source>
        <dbReference type="ARBA" id="ARBA00023136"/>
    </source>
</evidence>